<dbReference type="GO" id="GO:0005634">
    <property type="term" value="C:nucleus"/>
    <property type="evidence" value="ECO:0007669"/>
    <property type="project" value="UniProtKB-SubCell"/>
</dbReference>
<dbReference type="EMBL" id="KN831967">
    <property type="protein sequence ID" value="KIO05246.1"/>
    <property type="molecule type" value="Genomic_DNA"/>
</dbReference>
<feature type="region of interest" description="Disordered" evidence="3">
    <location>
        <begin position="121"/>
        <end position="156"/>
    </location>
</feature>
<dbReference type="InterPro" id="IPR055129">
    <property type="entry name" value="YEATS_dom"/>
</dbReference>
<evidence type="ECO:0000259" key="4">
    <source>
        <dbReference type="PROSITE" id="PS51037"/>
    </source>
</evidence>
<feature type="region of interest" description="Disordered" evidence="3">
    <location>
        <begin position="930"/>
        <end position="957"/>
    </location>
</feature>
<organism evidence="5 6">
    <name type="scientific">Pisolithus tinctorius Marx 270</name>
    <dbReference type="NCBI Taxonomy" id="870435"/>
    <lineage>
        <taxon>Eukaryota</taxon>
        <taxon>Fungi</taxon>
        <taxon>Dikarya</taxon>
        <taxon>Basidiomycota</taxon>
        <taxon>Agaricomycotina</taxon>
        <taxon>Agaricomycetes</taxon>
        <taxon>Agaricomycetidae</taxon>
        <taxon>Boletales</taxon>
        <taxon>Sclerodermatineae</taxon>
        <taxon>Pisolithaceae</taxon>
        <taxon>Pisolithus</taxon>
    </lineage>
</organism>
<feature type="compositionally biased region" description="Polar residues" evidence="3">
    <location>
        <begin position="1"/>
        <end position="14"/>
    </location>
</feature>
<evidence type="ECO:0000256" key="3">
    <source>
        <dbReference type="SAM" id="MobiDB-lite"/>
    </source>
</evidence>
<comment type="subcellular location">
    <subcellularLocation>
        <location evidence="2">Nucleus</location>
    </subcellularLocation>
</comment>
<proteinExistence type="predicted"/>
<dbReference type="InterPro" id="IPR055127">
    <property type="entry name" value="YEATS2_3HBD"/>
</dbReference>
<sequence>MKYSTITGQTGLESSSRKRQRLSYDVSSSDAESESLADSASPDIRSYQPLYDEVDLEVALRQRLLATIEGRIQWATLLLNSLESQKETEASTPATEVDEFQEAALDALDALEAPSSIIFDTTAPEEPEMTPRSFSPLVSAPPPPPPQRVSKTRASRVPKLSQPKKLLYIRLAPDGPEANQLAILACPTCSRTQFTTLQGLLNHARLAHGIEWASHDVCITACALPVTPDDDVWKTYQQEGVEVPWGGNVVGLRRLFERAVGVEGHFISPPDADQQQSTPQDAAAIPSTLLSRTLGLHADSPSLAPFLGRAPKRRCIHVHNEEQDVDIISIDEHSHRQVTMPPVSTERQRPQFRMTYPHRSAARPELDLAIDLETKVAADTETTGAASLLPNTLASRFHITARVRVEDRSLYLTKDRQTKLNSPHQYRWIIAVTAPSYALPLASYLTRVTVFPPVTVSPVPLTVDKQPFAVIGTADDPFLAKVFLEWIGGGRMEIEHWVDLDPSKSSTSVLGSDEMIDVEVDRNVTLLPVSSGALPPLPSLDRQLSPDSFIAPPDLSGSRASVGPSEYPHEQILRSLLPRAPMTAKDVKPRSNIRVPYKLVPSTGHLLALLPGKRKAIEWARARTLHGLYMEHAASTSSPHIPLTVGDVYAWLEDTPLFPRPTSSAVPMEVKKKAKEKEKEGTPMVGDLPCPACGIKQRLHPEYEVKPEEGARGWTCTVVPRHDQERLEKPPLVDLSVAFAPRDQLERAIYGPPSPAGNENAEQSNSVAPHTLPAFRYSPHDIITLSPPELILAVQKNVGEIRLSHFPCESSNRRFLASKEVVEQNLAPSALLSAVLKPFISALIRPALEVAKRDLLVVTSSNAPTTKGKGSRPPRPKKVPFVLTPSHILRGVQSGFTPPRAGADAQAMRDITTKQALALCLARLGLPHGFGRQKSLGRKSPDTEGVTEPTPVKEEPK</sequence>
<keyword evidence="6" id="KW-1185">Reference proteome</keyword>
<dbReference type="PROSITE" id="PS51037">
    <property type="entry name" value="YEATS"/>
    <property type="match status" value="1"/>
</dbReference>
<name>A0A0C3PBB4_PISTI</name>
<dbReference type="Pfam" id="PF25909">
    <property type="entry name" value="zf-C2H2_AHC1"/>
    <property type="match status" value="1"/>
</dbReference>
<reference evidence="5 6" key="1">
    <citation type="submission" date="2014-04" db="EMBL/GenBank/DDBJ databases">
        <authorList>
            <consortium name="DOE Joint Genome Institute"/>
            <person name="Kuo A."/>
            <person name="Kohler A."/>
            <person name="Costa M.D."/>
            <person name="Nagy L.G."/>
            <person name="Floudas D."/>
            <person name="Copeland A."/>
            <person name="Barry K.W."/>
            <person name="Cichocki N."/>
            <person name="Veneault-Fourrey C."/>
            <person name="LaButti K."/>
            <person name="Lindquist E.A."/>
            <person name="Lipzen A."/>
            <person name="Lundell T."/>
            <person name="Morin E."/>
            <person name="Murat C."/>
            <person name="Sun H."/>
            <person name="Tunlid A."/>
            <person name="Henrissat B."/>
            <person name="Grigoriev I.V."/>
            <person name="Hibbett D.S."/>
            <person name="Martin F."/>
            <person name="Nordberg H.P."/>
            <person name="Cantor M.N."/>
            <person name="Hua S.X."/>
        </authorList>
    </citation>
    <scope>NUCLEOTIDE SEQUENCE [LARGE SCALE GENOMIC DNA]</scope>
    <source>
        <strain evidence="5 6">Marx 270</strain>
    </source>
</reference>
<evidence type="ECO:0000313" key="5">
    <source>
        <dbReference type="EMBL" id="KIO05246.1"/>
    </source>
</evidence>
<protein>
    <recommendedName>
        <fullName evidence="4">YEATS domain-containing protein</fullName>
    </recommendedName>
</protein>
<dbReference type="STRING" id="870435.A0A0C3PBB4"/>
<reference evidence="6" key="2">
    <citation type="submission" date="2015-01" db="EMBL/GenBank/DDBJ databases">
        <title>Evolutionary Origins and Diversification of the Mycorrhizal Mutualists.</title>
        <authorList>
            <consortium name="DOE Joint Genome Institute"/>
            <consortium name="Mycorrhizal Genomics Consortium"/>
            <person name="Kohler A."/>
            <person name="Kuo A."/>
            <person name="Nagy L.G."/>
            <person name="Floudas D."/>
            <person name="Copeland A."/>
            <person name="Barry K.W."/>
            <person name="Cichocki N."/>
            <person name="Veneault-Fourrey C."/>
            <person name="LaButti K."/>
            <person name="Lindquist E.A."/>
            <person name="Lipzen A."/>
            <person name="Lundell T."/>
            <person name="Morin E."/>
            <person name="Murat C."/>
            <person name="Riley R."/>
            <person name="Ohm R."/>
            <person name="Sun H."/>
            <person name="Tunlid A."/>
            <person name="Henrissat B."/>
            <person name="Grigoriev I.V."/>
            <person name="Hibbett D.S."/>
            <person name="Martin F."/>
        </authorList>
    </citation>
    <scope>NUCLEOTIDE SEQUENCE [LARGE SCALE GENOMIC DNA]</scope>
    <source>
        <strain evidence="6">Marx 270</strain>
    </source>
</reference>
<dbReference type="Pfam" id="PF22951">
    <property type="entry name" value="3HBD"/>
    <property type="match status" value="1"/>
</dbReference>
<evidence type="ECO:0000256" key="2">
    <source>
        <dbReference type="PROSITE-ProRule" id="PRU00376"/>
    </source>
</evidence>
<dbReference type="HOGENOM" id="CLU_012846_0_0_1"/>
<feature type="domain" description="YEATS" evidence="4">
    <location>
        <begin position="393"/>
        <end position="530"/>
    </location>
</feature>
<keyword evidence="1 2" id="KW-0539">Nucleus</keyword>
<accession>A0A0C3PBB4</accession>
<gene>
    <name evidence="5" type="ORF">M404DRAFT_517015</name>
</gene>
<dbReference type="Gene3D" id="2.60.40.1970">
    <property type="entry name" value="YEATS domain"/>
    <property type="match status" value="1"/>
</dbReference>
<dbReference type="InterPro" id="IPR038704">
    <property type="entry name" value="YEAST_sf"/>
</dbReference>
<dbReference type="OrthoDB" id="1741717at2759"/>
<dbReference type="InterPro" id="IPR058706">
    <property type="entry name" value="zf-C2H2_AHC1-like"/>
</dbReference>
<evidence type="ECO:0000256" key="1">
    <source>
        <dbReference type="ARBA" id="ARBA00023242"/>
    </source>
</evidence>
<feature type="region of interest" description="Disordered" evidence="3">
    <location>
        <begin position="1"/>
        <end position="44"/>
    </location>
</feature>
<dbReference type="InParanoid" id="A0A0C3PBB4"/>
<feature type="compositionally biased region" description="Low complexity" evidence="3">
    <location>
        <begin position="23"/>
        <end position="41"/>
    </location>
</feature>
<evidence type="ECO:0000313" key="6">
    <source>
        <dbReference type="Proteomes" id="UP000054217"/>
    </source>
</evidence>
<dbReference type="Proteomes" id="UP000054217">
    <property type="component" value="Unassembled WGS sequence"/>
</dbReference>
<dbReference type="AlphaFoldDB" id="A0A0C3PBB4"/>